<accession>A0A059FTQ6</accession>
<dbReference type="Pfam" id="PF04828">
    <property type="entry name" value="GFA"/>
    <property type="match status" value="1"/>
</dbReference>
<keyword evidence="7" id="KW-1185">Reference proteome</keyword>
<dbReference type="STRING" id="1280950.HJO_01730"/>
<dbReference type="GO" id="GO:0016846">
    <property type="term" value="F:carbon-sulfur lyase activity"/>
    <property type="evidence" value="ECO:0007669"/>
    <property type="project" value="InterPro"/>
</dbReference>
<sequence length="168" mass="19077">MTDEFQACEGGCTCGHVRYKVVSKPMIVHCCHCRWCQRQTGSAFAVNALIEADRVQLVQGEVEELTVGSPSGKGQIIARCPRCRIAVWSNYHMSGLRERIRFIRVGTLDNPDLMPPDVHIFTTAKQPWVQIPESDRRVDIYYDYEETWSPDSLDRRAALFDAAGIAMR</sequence>
<dbReference type="GO" id="GO:0046872">
    <property type="term" value="F:metal ion binding"/>
    <property type="evidence" value="ECO:0007669"/>
    <property type="project" value="UniProtKB-KW"/>
</dbReference>
<protein>
    <submittedName>
        <fullName evidence="6">Putative GFA family protein</fullName>
    </submittedName>
</protein>
<evidence type="ECO:0000313" key="6">
    <source>
        <dbReference type="EMBL" id="KCZ94055.1"/>
    </source>
</evidence>
<feature type="domain" description="CENP-V/GFA" evidence="5">
    <location>
        <begin position="8"/>
        <end position="129"/>
    </location>
</feature>
<gene>
    <name evidence="6" type="ORF">HJO_01730</name>
</gene>
<dbReference type="AlphaFoldDB" id="A0A059FTQ6"/>
<dbReference type="SUPFAM" id="SSF51316">
    <property type="entry name" value="Mss4-like"/>
    <property type="match status" value="1"/>
</dbReference>
<dbReference type="InterPro" id="IPR006913">
    <property type="entry name" value="CENP-V/GFA"/>
</dbReference>
<organism evidence="6 7">
    <name type="scientific">Hyphomonas johnsonii MHS-2</name>
    <dbReference type="NCBI Taxonomy" id="1280950"/>
    <lineage>
        <taxon>Bacteria</taxon>
        <taxon>Pseudomonadati</taxon>
        <taxon>Pseudomonadota</taxon>
        <taxon>Alphaproteobacteria</taxon>
        <taxon>Hyphomonadales</taxon>
        <taxon>Hyphomonadaceae</taxon>
        <taxon>Hyphomonas</taxon>
    </lineage>
</organism>
<dbReference type="Proteomes" id="UP000025171">
    <property type="component" value="Unassembled WGS sequence"/>
</dbReference>
<evidence type="ECO:0000313" key="7">
    <source>
        <dbReference type="Proteomes" id="UP000025171"/>
    </source>
</evidence>
<dbReference type="RefSeq" id="WP_035612961.1">
    <property type="nucleotide sequence ID" value="NZ_ARYK01000001.1"/>
</dbReference>
<evidence type="ECO:0000256" key="2">
    <source>
        <dbReference type="ARBA" id="ARBA00022723"/>
    </source>
</evidence>
<dbReference type="PATRIC" id="fig|1280950.3.peg.356"/>
<dbReference type="OrthoDB" id="9807246at2"/>
<dbReference type="PANTHER" id="PTHR33337">
    <property type="entry name" value="GFA DOMAIN-CONTAINING PROTEIN"/>
    <property type="match status" value="1"/>
</dbReference>
<evidence type="ECO:0000256" key="1">
    <source>
        <dbReference type="ARBA" id="ARBA00005495"/>
    </source>
</evidence>
<dbReference type="InterPro" id="IPR011057">
    <property type="entry name" value="Mss4-like_sf"/>
</dbReference>
<reference evidence="6 7" key="1">
    <citation type="journal article" date="2014" name="Antonie Van Leeuwenhoek">
        <title>Hyphomonas beringensis sp. nov. and Hyphomonas chukchiensis sp. nov., isolated from surface seawater of the Bering Sea and Chukchi Sea.</title>
        <authorList>
            <person name="Li C."/>
            <person name="Lai Q."/>
            <person name="Li G."/>
            <person name="Dong C."/>
            <person name="Wang J."/>
            <person name="Liao Y."/>
            <person name="Shao Z."/>
        </authorList>
    </citation>
    <scope>NUCLEOTIDE SEQUENCE [LARGE SCALE GENOMIC DNA]</scope>
    <source>
        <strain evidence="6 7">MHS-2</strain>
    </source>
</reference>
<keyword evidence="2" id="KW-0479">Metal-binding</keyword>
<comment type="similarity">
    <text evidence="1">Belongs to the Gfa family.</text>
</comment>
<evidence type="ECO:0000259" key="5">
    <source>
        <dbReference type="PROSITE" id="PS51891"/>
    </source>
</evidence>
<comment type="caution">
    <text evidence="6">The sequence shown here is derived from an EMBL/GenBank/DDBJ whole genome shotgun (WGS) entry which is preliminary data.</text>
</comment>
<evidence type="ECO:0000256" key="3">
    <source>
        <dbReference type="ARBA" id="ARBA00022833"/>
    </source>
</evidence>
<keyword evidence="4" id="KW-0456">Lyase</keyword>
<dbReference type="EMBL" id="ARYK01000001">
    <property type="protein sequence ID" value="KCZ94055.1"/>
    <property type="molecule type" value="Genomic_DNA"/>
</dbReference>
<name>A0A059FTQ6_9PROT</name>
<dbReference type="eggNOG" id="COG3791">
    <property type="taxonomic scope" value="Bacteria"/>
</dbReference>
<dbReference type="Gene3D" id="3.90.1590.10">
    <property type="entry name" value="glutathione-dependent formaldehyde- activating enzyme (gfa)"/>
    <property type="match status" value="1"/>
</dbReference>
<evidence type="ECO:0000256" key="4">
    <source>
        <dbReference type="ARBA" id="ARBA00023239"/>
    </source>
</evidence>
<dbReference type="PROSITE" id="PS51891">
    <property type="entry name" value="CENP_V_GFA"/>
    <property type="match status" value="1"/>
</dbReference>
<dbReference type="PANTHER" id="PTHR33337:SF33">
    <property type="entry name" value="CENP-V_GFA DOMAIN-CONTAINING PROTEIN"/>
    <property type="match status" value="1"/>
</dbReference>
<proteinExistence type="inferred from homology"/>
<keyword evidence="3" id="KW-0862">Zinc</keyword>